<dbReference type="Pfam" id="PF07690">
    <property type="entry name" value="MFS_1"/>
    <property type="match status" value="1"/>
</dbReference>
<dbReference type="SUPFAM" id="SSF103473">
    <property type="entry name" value="MFS general substrate transporter"/>
    <property type="match status" value="1"/>
</dbReference>
<evidence type="ECO:0000256" key="6">
    <source>
        <dbReference type="ARBA" id="ARBA00022475"/>
    </source>
</evidence>
<dbReference type="Proteomes" id="UP000887568">
    <property type="component" value="Unplaced"/>
</dbReference>
<evidence type="ECO:0000256" key="17">
    <source>
        <dbReference type="ARBA" id="ARBA00036250"/>
    </source>
</evidence>
<feature type="transmembrane region" description="Helical" evidence="22">
    <location>
        <begin position="335"/>
        <end position="354"/>
    </location>
</feature>
<feature type="transmembrane region" description="Helical" evidence="22">
    <location>
        <begin position="434"/>
        <end position="454"/>
    </location>
</feature>
<evidence type="ECO:0000256" key="7">
    <source>
        <dbReference type="ARBA" id="ARBA00022490"/>
    </source>
</evidence>
<evidence type="ECO:0000256" key="12">
    <source>
        <dbReference type="ARBA" id="ARBA00022989"/>
    </source>
</evidence>
<dbReference type="GO" id="GO:0016324">
    <property type="term" value="C:apical plasma membrane"/>
    <property type="evidence" value="ECO:0007669"/>
    <property type="project" value="UniProtKB-SubCell"/>
</dbReference>
<dbReference type="GO" id="GO:0010008">
    <property type="term" value="C:endosome membrane"/>
    <property type="evidence" value="ECO:0007669"/>
    <property type="project" value="UniProtKB-SubCell"/>
</dbReference>
<keyword evidence="15" id="KW-0325">Glycoprotein</keyword>
<feature type="transmembrane region" description="Helical" evidence="22">
    <location>
        <begin position="117"/>
        <end position="136"/>
    </location>
</feature>
<feature type="transmembrane region" description="Helical" evidence="22">
    <location>
        <begin position="360"/>
        <end position="381"/>
    </location>
</feature>
<evidence type="ECO:0000256" key="5">
    <source>
        <dbReference type="ARBA" id="ARBA00022448"/>
    </source>
</evidence>
<evidence type="ECO:0000256" key="13">
    <source>
        <dbReference type="ARBA" id="ARBA00023136"/>
    </source>
</evidence>
<comment type="catalytic activity">
    <reaction evidence="21">
        <text>methotrexate(in) + H(+)(in) = methotrexate(out) + H(+)(out)</text>
        <dbReference type="Rhea" id="RHEA:70163"/>
        <dbReference type="ChEBI" id="CHEBI:15378"/>
        <dbReference type="ChEBI" id="CHEBI:50681"/>
    </reaction>
</comment>
<feature type="transmembrane region" description="Helical" evidence="22">
    <location>
        <begin position="307"/>
        <end position="328"/>
    </location>
</feature>
<comment type="subcellular location">
    <subcellularLocation>
        <location evidence="2">Apical cell membrane</location>
        <topology evidence="2">Multi-pass membrane protein</topology>
    </subcellularLocation>
    <subcellularLocation>
        <location evidence="4">Basolateral cell membrane</location>
        <topology evidence="4">Multi-pass membrane protein</topology>
    </subcellularLocation>
    <subcellularLocation>
        <location evidence="3">Cytoplasm</location>
    </subcellularLocation>
    <subcellularLocation>
        <location evidence="1">Endosome membrane</location>
        <topology evidence="1">Multi-pass membrane protein</topology>
    </subcellularLocation>
</comment>
<feature type="transmembrane region" description="Helical" evidence="22">
    <location>
        <begin position="180"/>
        <end position="198"/>
    </location>
</feature>
<evidence type="ECO:0000256" key="21">
    <source>
        <dbReference type="ARBA" id="ARBA00047850"/>
    </source>
</evidence>
<evidence type="ECO:0000256" key="8">
    <source>
        <dbReference type="ARBA" id="ARBA00022692"/>
    </source>
</evidence>
<feature type="transmembrane region" description="Helical" evidence="22">
    <location>
        <begin position="210"/>
        <end position="234"/>
    </location>
</feature>
<keyword evidence="10" id="KW-0769">Symport</keyword>
<keyword evidence="5" id="KW-0813">Transport</keyword>
<name>A0A914A2U9_PATMI</name>
<dbReference type="InterPro" id="IPR011701">
    <property type="entry name" value="MFS"/>
</dbReference>
<feature type="transmembrane region" description="Helical" evidence="22">
    <location>
        <begin position="148"/>
        <end position="168"/>
    </location>
</feature>
<accession>A0A914A2U9</accession>
<proteinExistence type="predicted"/>
<evidence type="ECO:0000256" key="9">
    <source>
        <dbReference type="ARBA" id="ARBA00022753"/>
    </source>
</evidence>
<keyword evidence="14" id="KW-1015">Disulfide bond</keyword>
<comment type="catalytic activity">
    <reaction evidence="16">
        <text>(6S)-5-methyl-5,6,7,8-tetrahydrofolate(in) + H(+)(in) = (6S)-5-methyl-5,6,7,8-tetrahydrofolate(out) + H(+)(out)</text>
        <dbReference type="Rhea" id="RHEA:70167"/>
        <dbReference type="ChEBI" id="CHEBI:15378"/>
        <dbReference type="ChEBI" id="CHEBI:18608"/>
    </reaction>
</comment>
<dbReference type="OrthoDB" id="3026777at2759"/>
<dbReference type="GeneID" id="119729489"/>
<evidence type="ECO:0000256" key="22">
    <source>
        <dbReference type="SAM" id="Phobius"/>
    </source>
</evidence>
<keyword evidence="6" id="KW-1003">Cell membrane</keyword>
<dbReference type="Gene3D" id="1.20.1250.20">
    <property type="entry name" value="MFS general substrate transporter like domains"/>
    <property type="match status" value="1"/>
</dbReference>
<comment type="catalytic activity">
    <reaction evidence="17">
        <text>folate(in) + H(+)(in) = folate(out) + H(+)(out)</text>
        <dbReference type="Rhea" id="RHEA:70159"/>
        <dbReference type="ChEBI" id="CHEBI:15378"/>
        <dbReference type="ChEBI" id="CHEBI:62501"/>
    </reaction>
</comment>
<keyword evidence="24" id="KW-1185">Reference proteome</keyword>
<organism evidence="23 24">
    <name type="scientific">Patiria miniata</name>
    <name type="common">Bat star</name>
    <name type="synonym">Asterina miniata</name>
    <dbReference type="NCBI Taxonomy" id="46514"/>
    <lineage>
        <taxon>Eukaryota</taxon>
        <taxon>Metazoa</taxon>
        <taxon>Echinodermata</taxon>
        <taxon>Eleutherozoa</taxon>
        <taxon>Asterozoa</taxon>
        <taxon>Asteroidea</taxon>
        <taxon>Valvatacea</taxon>
        <taxon>Valvatida</taxon>
        <taxon>Asterinidae</taxon>
        <taxon>Patiria</taxon>
    </lineage>
</organism>
<keyword evidence="11" id="KW-0290">Folate-binding</keyword>
<dbReference type="InterPro" id="IPR036259">
    <property type="entry name" value="MFS_trans_sf"/>
</dbReference>
<evidence type="ECO:0000256" key="11">
    <source>
        <dbReference type="ARBA" id="ARBA00022954"/>
    </source>
</evidence>
<evidence type="ECO:0000256" key="19">
    <source>
        <dbReference type="ARBA" id="ARBA00042514"/>
    </source>
</evidence>
<evidence type="ECO:0000256" key="2">
    <source>
        <dbReference type="ARBA" id="ARBA00004424"/>
    </source>
</evidence>
<dbReference type="EnsemblMetazoa" id="XM_038202057.1">
    <property type="protein sequence ID" value="XP_038057985.1"/>
    <property type="gene ID" value="LOC119729489"/>
</dbReference>
<dbReference type="RefSeq" id="XP_038057985.1">
    <property type="nucleotide sequence ID" value="XM_038202057.1"/>
</dbReference>
<dbReference type="PANTHER" id="PTHR23507">
    <property type="entry name" value="ZGC:174356"/>
    <property type="match status" value="1"/>
</dbReference>
<evidence type="ECO:0000256" key="15">
    <source>
        <dbReference type="ARBA" id="ARBA00023180"/>
    </source>
</evidence>
<keyword evidence="7" id="KW-0963">Cytoplasm</keyword>
<protein>
    <recommendedName>
        <fullName evidence="18">Proton-coupled folate transporter</fullName>
    </recommendedName>
    <alternativeName>
        <fullName evidence="19">Solute carrier family 46 member 1</fullName>
    </alternativeName>
</protein>
<dbReference type="OMA" id="KHANFHR"/>
<dbReference type="GO" id="GO:0015293">
    <property type="term" value="F:symporter activity"/>
    <property type="evidence" value="ECO:0007669"/>
    <property type="project" value="UniProtKB-KW"/>
</dbReference>
<evidence type="ECO:0000313" key="24">
    <source>
        <dbReference type="Proteomes" id="UP000887568"/>
    </source>
</evidence>
<keyword evidence="8 22" id="KW-0812">Transmembrane</keyword>
<keyword evidence="12 22" id="KW-1133">Transmembrane helix</keyword>
<evidence type="ECO:0000256" key="10">
    <source>
        <dbReference type="ARBA" id="ARBA00022847"/>
    </source>
</evidence>
<evidence type="ECO:0000256" key="4">
    <source>
        <dbReference type="ARBA" id="ARBA00004554"/>
    </source>
</evidence>
<evidence type="ECO:0000256" key="3">
    <source>
        <dbReference type="ARBA" id="ARBA00004496"/>
    </source>
</evidence>
<sequence>MASEECSRKEDKHANFHRASRRLVTVEPILIFIDCVQGALVTLRSQYIEHRLADDSNYTLPSGRNSCATQDETDRHIEDETAIWVTWMKDMSVFPPIVVALVLGAASDFVGRRPMFIINASGHFLGSVLFLCVAIFKLPLPLLIVGELMLGLAGDAVFTAIIAQAYVADIYSGKARTYRLVLLDGIIQLSFGISQFVIGEILQTSGINFILVYSITVGIALANLLYTINPFFVLETVKRRPFPRGVLKDLVFNVLSLFGASHAGRRWRLVLFLAVASLWTLVFGGAGGNITIYGLSPPFCWTPQIVGAYGALINGLTATVAIVAVPVLRMCMSSYWMVYIGFVSGIGYLITTALAPTTLWLAFIAPVIGMFYLMPLPIVKAKISEQVDDKEQGAVFGCLAVAISLARFISPILLNGVLQLEVKKKHNSQPTVTYYMAAGILILPIIINLILHIFQPKENGYKNLDDDRDICTSAYEDEVDACADQPTECINSQ</sequence>
<feature type="transmembrane region" description="Helical" evidence="22">
    <location>
        <begin position="393"/>
        <end position="414"/>
    </location>
</feature>
<keyword evidence="9" id="KW-0967">Endosome</keyword>
<evidence type="ECO:0000313" key="23">
    <source>
        <dbReference type="EnsemblMetazoa" id="XP_038057985.1"/>
    </source>
</evidence>
<feature type="transmembrane region" description="Helical" evidence="22">
    <location>
        <begin position="269"/>
        <end position="295"/>
    </location>
</feature>
<comment type="catalytic activity">
    <reaction evidence="20">
        <text>pemetrexed(in) + H(+)(in) = pemetrexed(out) + H(+)(out)</text>
        <dbReference type="Rhea" id="RHEA:70171"/>
        <dbReference type="ChEBI" id="CHEBI:15378"/>
        <dbReference type="ChEBI" id="CHEBI:63724"/>
    </reaction>
</comment>
<reference evidence="23" key="1">
    <citation type="submission" date="2022-11" db="UniProtKB">
        <authorList>
            <consortium name="EnsemblMetazoa"/>
        </authorList>
    </citation>
    <scope>IDENTIFICATION</scope>
</reference>
<evidence type="ECO:0000256" key="20">
    <source>
        <dbReference type="ARBA" id="ARBA00047769"/>
    </source>
</evidence>
<evidence type="ECO:0000256" key="16">
    <source>
        <dbReference type="ARBA" id="ARBA00036193"/>
    </source>
</evidence>
<dbReference type="GO" id="GO:0016323">
    <property type="term" value="C:basolateral plasma membrane"/>
    <property type="evidence" value="ECO:0007669"/>
    <property type="project" value="UniProtKB-SubCell"/>
</dbReference>
<evidence type="ECO:0000256" key="14">
    <source>
        <dbReference type="ARBA" id="ARBA00023157"/>
    </source>
</evidence>
<dbReference type="GO" id="GO:0005542">
    <property type="term" value="F:folic acid binding"/>
    <property type="evidence" value="ECO:0007669"/>
    <property type="project" value="UniProtKB-KW"/>
</dbReference>
<dbReference type="PANTHER" id="PTHR23507:SF2">
    <property type="entry name" value="PROTON-COUPLED FOLATE TRANSPORTER"/>
    <property type="match status" value="1"/>
</dbReference>
<dbReference type="AlphaFoldDB" id="A0A914A2U9"/>
<evidence type="ECO:0000256" key="18">
    <source>
        <dbReference type="ARBA" id="ARBA00040650"/>
    </source>
</evidence>
<evidence type="ECO:0000256" key="1">
    <source>
        <dbReference type="ARBA" id="ARBA00004337"/>
    </source>
</evidence>
<keyword evidence="13 22" id="KW-0472">Membrane</keyword>